<dbReference type="Proteomes" id="UP000694240">
    <property type="component" value="Chromosome 6"/>
</dbReference>
<keyword evidence="3" id="KW-1185">Reference proteome</keyword>
<comment type="caution">
    <text evidence="2">The sequence shown here is derived from an EMBL/GenBank/DDBJ whole genome shotgun (WGS) entry which is preliminary data.</text>
</comment>
<protein>
    <submittedName>
        <fullName evidence="2">Uncharacterized protein</fullName>
    </submittedName>
</protein>
<gene>
    <name evidence="2" type="ORF">ISN45_Aa01g011040</name>
</gene>
<evidence type="ECO:0000313" key="3">
    <source>
        <dbReference type="Proteomes" id="UP000694240"/>
    </source>
</evidence>
<proteinExistence type="predicted"/>
<dbReference type="AlphaFoldDB" id="A0A8T2C160"/>
<evidence type="ECO:0000256" key="1">
    <source>
        <dbReference type="SAM" id="MobiDB-lite"/>
    </source>
</evidence>
<name>A0A8T2C160_9BRAS</name>
<reference evidence="2 3" key="1">
    <citation type="submission" date="2020-12" db="EMBL/GenBank/DDBJ databases">
        <title>Concerted genomic and epigenomic changes stabilize Arabidopsis allopolyploids.</title>
        <authorList>
            <person name="Chen Z."/>
        </authorList>
    </citation>
    <scope>NUCLEOTIDE SEQUENCE [LARGE SCALE GENOMIC DNA]</scope>
    <source>
        <strain evidence="2">Allo738</strain>
        <tissue evidence="2">Leaf</tissue>
    </source>
</reference>
<evidence type="ECO:0000313" key="2">
    <source>
        <dbReference type="EMBL" id="KAG7592180.1"/>
    </source>
</evidence>
<organism evidence="2 3">
    <name type="scientific">Arabidopsis thaliana x Arabidopsis arenosa</name>
    <dbReference type="NCBI Taxonomy" id="1240361"/>
    <lineage>
        <taxon>Eukaryota</taxon>
        <taxon>Viridiplantae</taxon>
        <taxon>Streptophyta</taxon>
        <taxon>Embryophyta</taxon>
        <taxon>Tracheophyta</taxon>
        <taxon>Spermatophyta</taxon>
        <taxon>Magnoliopsida</taxon>
        <taxon>eudicotyledons</taxon>
        <taxon>Gunneridae</taxon>
        <taxon>Pentapetalae</taxon>
        <taxon>rosids</taxon>
        <taxon>malvids</taxon>
        <taxon>Brassicales</taxon>
        <taxon>Brassicaceae</taxon>
        <taxon>Camelineae</taxon>
        <taxon>Arabidopsis</taxon>
    </lineage>
</organism>
<accession>A0A8T2C160</accession>
<dbReference type="EMBL" id="JAEFBK010000006">
    <property type="protein sequence ID" value="KAG7592180.1"/>
    <property type="molecule type" value="Genomic_DNA"/>
</dbReference>
<feature type="region of interest" description="Disordered" evidence="1">
    <location>
        <begin position="81"/>
        <end position="100"/>
    </location>
</feature>
<sequence length="100" mass="11217">MKCYTPIKEGELAARRAAFAIESATTLSKRGTKLKAVEEKDSLKQLISWRIALSSLELAFDLREEMRIENPRTSPSAWCCPEPGPCSRKTEHSLVPEPMP</sequence>